<evidence type="ECO:0000313" key="6">
    <source>
        <dbReference type="Proteomes" id="UP000008141"/>
    </source>
</evidence>
<dbReference type="PANTHER" id="PTHR15835:SF6">
    <property type="entry name" value="ZINC FINGER C3HC-TYPE PROTEIN 1"/>
    <property type="match status" value="1"/>
</dbReference>
<feature type="region of interest" description="Disordered" evidence="3">
    <location>
        <begin position="260"/>
        <end position="292"/>
    </location>
</feature>
<dbReference type="STRING" id="554065.E1Z822"/>
<keyword evidence="6" id="KW-1185">Reference proteome</keyword>
<dbReference type="KEGG" id="cvr:CHLNCDRAFT_142223"/>
<dbReference type="GO" id="GO:0008270">
    <property type="term" value="F:zinc ion binding"/>
    <property type="evidence" value="ECO:0007669"/>
    <property type="project" value="InterPro"/>
</dbReference>
<name>E1Z822_CHLVA</name>
<feature type="compositionally biased region" description="Low complexity" evidence="3">
    <location>
        <begin position="263"/>
        <end position="292"/>
    </location>
</feature>
<keyword evidence="2" id="KW-0539">Nucleus</keyword>
<dbReference type="OMA" id="KRFRPWE"/>
<proteinExistence type="predicted"/>
<dbReference type="FunCoup" id="E1Z822">
    <property type="interactions" value="1191"/>
</dbReference>
<evidence type="ECO:0000259" key="4">
    <source>
        <dbReference type="Pfam" id="PF07967"/>
    </source>
</evidence>
<evidence type="ECO:0000313" key="5">
    <source>
        <dbReference type="EMBL" id="EFN58266.1"/>
    </source>
</evidence>
<reference evidence="5 6" key="1">
    <citation type="journal article" date="2010" name="Plant Cell">
        <title>The Chlorella variabilis NC64A genome reveals adaptation to photosymbiosis, coevolution with viruses, and cryptic sex.</title>
        <authorList>
            <person name="Blanc G."/>
            <person name="Duncan G."/>
            <person name="Agarkova I."/>
            <person name="Borodovsky M."/>
            <person name="Gurnon J."/>
            <person name="Kuo A."/>
            <person name="Lindquist E."/>
            <person name="Lucas S."/>
            <person name="Pangilinan J."/>
            <person name="Polle J."/>
            <person name="Salamov A."/>
            <person name="Terry A."/>
            <person name="Yamada T."/>
            <person name="Dunigan D.D."/>
            <person name="Grigoriev I.V."/>
            <person name="Claverie J.M."/>
            <person name="Van Etten J.L."/>
        </authorList>
    </citation>
    <scope>NUCLEOTIDE SEQUENCE [LARGE SCALE GENOMIC DNA]</scope>
    <source>
        <strain evidence="5 6">NC64A</strain>
    </source>
</reference>
<accession>E1Z822</accession>
<evidence type="ECO:0000256" key="1">
    <source>
        <dbReference type="ARBA" id="ARBA00004123"/>
    </source>
</evidence>
<dbReference type="Pfam" id="PF07967">
    <property type="entry name" value="zf-C3HC"/>
    <property type="match status" value="1"/>
</dbReference>
<protein>
    <recommendedName>
        <fullName evidence="4">C3HC-type domain-containing protein</fullName>
    </recommendedName>
</protein>
<dbReference type="eggNOG" id="KOG4765">
    <property type="taxonomic scope" value="Eukaryota"/>
</dbReference>
<feature type="region of interest" description="Disordered" evidence="3">
    <location>
        <begin position="27"/>
        <end position="47"/>
    </location>
</feature>
<evidence type="ECO:0000256" key="2">
    <source>
        <dbReference type="ARBA" id="ARBA00023242"/>
    </source>
</evidence>
<dbReference type="GO" id="GO:0005634">
    <property type="term" value="C:nucleus"/>
    <property type="evidence" value="ECO:0007669"/>
    <property type="project" value="UniProtKB-SubCell"/>
</dbReference>
<dbReference type="InterPro" id="IPR012935">
    <property type="entry name" value="NuBaID_N"/>
</dbReference>
<dbReference type="OrthoDB" id="515567at2759"/>
<feature type="domain" description="C3HC-type" evidence="4">
    <location>
        <begin position="50"/>
        <end position="170"/>
    </location>
</feature>
<organism evidence="6">
    <name type="scientific">Chlorella variabilis</name>
    <name type="common">Green alga</name>
    <dbReference type="NCBI Taxonomy" id="554065"/>
    <lineage>
        <taxon>Eukaryota</taxon>
        <taxon>Viridiplantae</taxon>
        <taxon>Chlorophyta</taxon>
        <taxon>core chlorophytes</taxon>
        <taxon>Trebouxiophyceae</taxon>
        <taxon>Chlorellales</taxon>
        <taxon>Chlorellaceae</taxon>
        <taxon>Chlorella clade</taxon>
        <taxon>Chlorella</taxon>
    </lineage>
</organism>
<gene>
    <name evidence="5" type="ORF">CHLNCDRAFT_142223</name>
</gene>
<dbReference type="PANTHER" id="PTHR15835">
    <property type="entry name" value="NUCLEAR-INTERACTING PARTNER OF ALK"/>
    <property type="match status" value="1"/>
</dbReference>
<evidence type="ECO:0000256" key="3">
    <source>
        <dbReference type="SAM" id="MobiDB-lite"/>
    </source>
</evidence>
<dbReference type="EMBL" id="GL433838">
    <property type="protein sequence ID" value="EFN58266.1"/>
    <property type="molecule type" value="Genomic_DNA"/>
</dbReference>
<dbReference type="InParanoid" id="E1Z822"/>
<dbReference type="GeneID" id="17357702"/>
<dbReference type="Proteomes" id="UP000008141">
    <property type="component" value="Unassembled WGS sequence"/>
</dbReference>
<dbReference type="AlphaFoldDB" id="E1Z822"/>
<dbReference type="RefSeq" id="XP_005850368.1">
    <property type="nucleotide sequence ID" value="XM_005850306.1"/>
</dbReference>
<sequence length="610" mass="61134">MSSRERIQKALDSLLYLPHLQAQHSDEPSLPVAVGPGGAAAGAGGGKGRPWDRGDLFRRLATFRSSTWFCKPAVISPVECARRGWTNTAADLLSCEFCKAKVSCPIPADLLPEQAAAAGQRYVSKLSESHDAACPWRTGSSSLSLLQFPPLTAEAVRRDFDARCAALQRLACLPPVAAEPYEALVAASSRPRLDQLLLQGPPGCHQQPASHAAAAAVQLDAAASVGQGTAALGTPPFEARARLLALCGWDLKLMTAAPPTPPARAAAAAELGGGSSQQQQPQPQPQQQELPSLVGPESAALLCSLCNAKAGLWTFFPHCKPLVLAAPRRRGGPAHSPSAAVTRTVSRNVAADMGTTIAGGAMAAAPFGAAALQPAAADALASNGASNGAGHSGAAQESEATAAAAASAPFGSGSRGTGAGVPVFGFAALQASKPAASEEGAGAGQAGAEAGLGAGLKRKQPDFSWQAVMADIDAKAAAEKRSKAAAGNGSAGAAAAAAAAAAPAAALPGGQQQLVAAAAVAGKYVGVQVAALDPLALHRPFCPWAGEKEGRCGWRWCLQQLAAPAAASGLGADDLPAAAEGGEGEGGGGGKGWDPAKLLRSVLQQVDVHK</sequence>
<comment type="subcellular location">
    <subcellularLocation>
        <location evidence="1">Nucleus</location>
    </subcellularLocation>
</comment>
<feature type="compositionally biased region" description="Gly residues" evidence="3">
    <location>
        <begin position="35"/>
        <end position="47"/>
    </location>
</feature>
<feature type="region of interest" description="Disordered" evidence="3">
    <location>
        <begin position="574"/>
        <end position="594"/>
    </location>
</feature>